<feature type="transmembrane region" description="Helical" evidence="8">
    <location>
        <begin position="412"/>
        <end position="431"/>
    </location>
</feature>
<keyword evidence="5 8" id="KW-1133">Transmembrane helix</keyword>
<feature type="transmembrane region" description="Helical" evidence="8">
    <location>
        <begin position="171"/>
        <end position="192"/>
    </location>
</feature>
<feature type="transmembrane region" description="Helical" evidence="8">
    <location>
        <begin position="82"/>
        <end position="103"/>
    </location>
</feature>
<dbReference type="NCBIfam" id="NF009308">
    <property type="entry name" value="PRK12665.1"/>
    <property type="match status" value="1"/>
</dbReference>
<feature type="transmembrane region" description="Helical" evidence="8">
    <location>
        <begin position="480"/>
        <end position="499"/>
    </location>
</feature>
<evidence type="ECO:0000256" key="7">
    <source>
        <dbReference type="RuleBase" id="RU000320"/>
    </source>
</evidence>
<keyword evidence="4 7" id="KW-0812">Transmembrane</keyword>
<feature type="transmembrane region" description="Helical" evidence="8">
    <location>
        <begin position="305"/>
        <end position="323"/>
    </location>
</feature>
<comment type="subcellular location">
    <subcellularLocation>
        <location evidence="1">Cell membrane</location>
        <topology evidence="1">Multi-pass membrane protein</topology>
    </subcellularLocation>
    <subcellularLocation>
        <location evidence="7">Membrane</location>
        <topology evidence="7">Multi-pass membrane protein</topology>
    </subcellularLocation>
</comment>
<dbReference type="Proteomes" id="UP001277761">
    <property type="component" value="Unassembled WGS sequence"/>
</dbReference>
<feature type="transmembrane region" description="Helical" evidence="8">
    <location>
        <begin position="212"/>
        <end position="237"/>
    </location>
</feature>
<evidence type="ECO:0000259" key="9">
    <source>
        <dbReference type="Pfam" id="PF00361"/>
    </source>
</evidence>
<accession>A0ABU4VJG4</accession>
<dbReference type="PANTHER" id="PTHR42703">
    <property type="entry name" value="NADH DEHYDROGENASE"/>
    <property type="match status" value="1"/>
</dbReference>
<feature type="transmembrane region" description="Helical" evidence="8">
    <location>
        <begin position="141"/>
        <end position="159"/>
    </location>
</feature>
<reference evidence="10 11" key="1">
    <citation type="submission" date="2023-11" db="EMBL/GenBank/DDBJ databases">
        <authorList>
            <person name="Xu M."/>
            <person name="Jiang T."/>
        </authorList>
    </citation>
    <scope>NUCLEOTIDE SEQUENCE [LARGE SCALE GENOMIC DNA]</scope>
    <source>
        <strain evidence="10 11">SD</strain>
    </source>
</reference>
<feature type="domain" description="NADH:quinone oxidoreductase/Mrp antiporter transmembrane" evidence="9">
    <location>
        <begin position="135"/>
        <end position="422"/>
    </location>
</feature>
<evidence type="ECO:0000256" key="8">
    <source>
        <dbReference type="SAM" id="Phobius"/>
    </source>
</evidence>
<feature type="transmembrane region" description="Helical" evidence="8">
    <location>
        <begin position="280"/>
        <end position="298"/>
    </location>
</feature>
<proteinExistence type="inferred from homology"/>
<evidence type="ECO:0000256" key="4">
    <source>
        <dbReference type="ARBA" id="ARBA00022692"/>
    </source>
</evidence>
<feature type="transmembrane region" description="Helical" evidence="8">
    <location>
        <begin position="115"/>
        <end position="135"/>
    </location>
</feature>
<gene>
    <name evidence="10" type="ORF">SK069_10260</name>
</gene>
<dbReference type="InterPro" id="IPR001750">
    <property type="entry name" value="ND/Mrp_TM"/>
</dbReference>
<sequence length="540" mass="55994">MSWSTSLLVPLPVVLPLLAAGIKLTIGPRLPYVHRVISVGTLALVLGVGIALLVLADQDGPQVAAIGGWQPPLGIALVADRLSALMIVVSSAVTLCVLVYSYGQGAADGEESLPLAVFHPTFLVLCAGVSNAFLAGDLFNLYVGFEILLVSSYVLLTLGGTSSRIRSGTTYVVVSILSSLLFLGAIGLVYGAAGSLNLADLAGRIDRLDGGIALVLEVALLSAFAIKAAVFPLSAWLPDSYPTAPAPVTAVFAGLLTKVGVYAMIRTETLLFPDTSVEDVLLVLSLLTMVVGILGAVAQTDVKRMLSFTLVSHIGYMVFGVALGNRLGLAGAVFYVVHHITVQTTLFLTAGMIERRAGSTSSERVGGLARTAPLVAVLFFLPAMNLAGIPPFSGFLGKVALIQAGVVDGTALAWVLVAGSVVTSLLTLYAVGKVWSRVFWRAPRVALPTADGPRGREGQDEVVGATIGGRTITTSTAMPVTMTGATVAMVVLGLAYTAAAGPLMRYSDRAAGELRDRQAYVQAVDPEMVRPVERAGAGNP</sequence>
<organism evidence="10 11">
    <name type="scientific">Patulibacter brassicae</name>
    <dbReference type="NCBI Taxonomy" id="1705717"/>
    <lineage>
        <taxon>Bacteria</taxon>
        <taxon>Bacillati</taxon>
        <taxon>Actinomycetota</taxon>
        <taxon>Thermoleophilia</taxon>
        <taxon>Solirubrobacterales</taxon>
        <taxon>Patulibacteraceae</taxon>
        <taxon>Patulibacter</taxon>
    </lineage>
</organism>
<comment type="similarity">
    <text evidence="2">Belongs to the CPA3 antiporters (TC 2.A.63) subunit D family.</text>
</comment>
<evidence type="ECO:0000256" key="3">
    <source>
        <dbReference type="ARBA" id="ARBA00022475"/>
    </source>
</evidence>
<comment type="caution">
    <text evidence="10">The sequence shown here is derived from an EMBL/GenBank/DDBJ whole genome shotgun (WGS) entry which is preliminary data.</text>
</comment>
<dbReference type="EMBL" id="JAXAVX010000004">
    <property type="protein sequence ID" value="MDX8151976.1"/>
    <property type="molecule type" value="Genomic_DNA"/>
</dbReference>
<keyword evidence="11" id="KW-1185">Reference proteome</keyword>
<keyword evidence="6 8" id="KW-0472">Membrane</keyword>
<dbReference type="RefSeq" id="WP_319954131.1">
    <property type="nucleotide sequence ID" value="NZ_JAXAVX010000004.1"/>
</dbReference>
<evidence type="ECO:0000256" key="5">
    <source>
        <dbReference type="ARBA" id="ARBA00022989"/>
    </source>
</evidence>
<evidence type="ECO:0000313" key="10">
    <source>
        <dbReference type="EMBL" id="MDX8151976.1"/>
    </source>
</evidence>
<dbReference type="Pfam" id="PF00361">
    <property type="entry name" value="Proton_antipo_M"/>
    <property type="match status" value="1"/>
</dbReference>
<dbReference type="InterPro" id="IPR050586">
    <property type="entry name" value="CPA3_Na-H_Antiporter_D"/>
</dbReference>
<dbReference type="InterPro" id="IPR003918">
    <property type="entry name" value="NADH_UbQ_OxRdtase"/>
</dbReference>
<evidence type="ECO:0000256" key="1">
    <source>
        <dbReference type="ARBA" id="ARBA00004651"/>
    </source>
</evidence>
<evidence type="ECO:0000256" key="6">
    <source>
        <dbReference type="ARBA" id="ARBA00023136"/>
    </source>
</evidence>
<name>A0ABU4VJG4_9ACTN</name>
<protein>
    <submittedName>
        <fullName evidence="10">Na+/H+ antiporter subunit D</fullName>
    </submittedName>
</protein>
<evidence type="ECO:0000256" key="2">
    <source>
        <dbReference type="ARBA" id="ARBA00005346"/>
    </source>
</evidence>
<evidence type="ECO:0000313" key="11">
    <source>
        <dbReference type="Proteomes" id="UP001277761"/>
    </source>
</evidence>
<feature type="transmembrane region" description="Helical" evidence="8">
    <location>
        <begin position="244"/>
        <end position="265"/>
    </location>
</feature>
<dbReference type="PRINTS" id="PR01437">
    <property type="entry name" value="NUOXDRDTASE4"/>
</dbReference>
<feature type="transmembrane region" description="Helical" evidence="8">
    <location>
        <begin position="374"/>
        <end position="392"/>
    </location>
</feature>
<feature type="transmembrane region" description="Helical" evidence="8">
    <location>
        <begin position="6"/>
        <end position="24"/>
    </location>
</feature>
<feature type="transmembrane region" description="Helical" evidence="8">
    <location>
        <begin position="36"/>
        <end position="56"/>
    </location>
</feature>
<keyword evidence="3" id="KW-1003">Cell membrane</keyword>
<feature type="transmembrane region" description="Helical" evidence="8">
    <location>
        <begin position="329"/>
        <end position="353"/>
    </location>
</feature>
<dbReference type="PANTHER" id="PTHR42703:SF1">
    <property type="entry name" value="NA(+)_H(+) ANTIPORTER SUBUNIT D1"/>
    <property type="match status" value="1"/>
</dbReference>